<dbReference type="Gene3D" id="3.10.100.10">
    <property type="entry name" value="Mannose-Binding Protein A, subunit A"/>
    <property type="match status" value="2"/>
</dbReference>
<dbReference type="PROSITE" id="PS00615">
    <property type="entry name" value="C_TYPE_LECTIN_1"/>
    <property type="match status" value="1"/>
</dbReference>
<gene>
    <name evidence="4" type="ORF">UY3_05788</name>
</gene>
<dbReference type="InterPro" id="IPR018378">
    <property type="entry name" value="C-type_lectin_CS"/>
</dbReference>
<organism evidence="4 5">
    <name type="scientific">Chelonia mydas</name>
    <name type="common">Green sea-turtle</name>
    <name type="synonym">Chelonia agassizi</name>
    <dbReference type="NCBI Taxonomy" id="8469"/>
    <lineage>
        <taxon>Eukaryota</taxon>
        <taxon>Metazoa</taxon>
        <taxon>Chordata</taxon>
        <taxon>Craniata</taxon>
        <taxon>Vertebrata</taxon>
        <taxon>Euteleostomi</taxon>
        <taxon>Archelosauria</taxon>
        <taxon>Testudinata</taxon>
        <taxon>Testudines</taxon>
        <taxon>Cryptodira</taxon>
        <taxon>Durocryptodira</taxon>
        <taxon>Americhelydia</taxon>
        <taxon>Chelonioidea</taxon>
        <taxon>Cheloniidae</taxon>
        <taxon>Chelonia</taxon>
    </lineage>
</organism>
<dbReference type="PROSITE" id="PS50041">
    <property type="entry name" value="C_TYPE_LECTIN_2"/>
    <property type="match status" value="2"/>
</dbReference>
<sequence>MRTGSAAGLWHVQDCEEKAKFLCKQQAEAMTFHPPVPEKNSYSKCPMGWDSNNNISSCFKCYKVFGSRDEDRVMWIPARRTCVKFGGNLASIPNEQVQAFLTYHLKDAKTDAWIGLNDINSELHFVWADGSGVYYTNWIAGSPVVGEIILYDSLQPETGNNLHQLDCVVVKTGPVDKIGQWKDEPCYEARGFICQMDSVMAPTDSPQLFGRCPESEEHRSWVHYRSHCYYIESSYTRNWAQASRECTRLGQWLWRDNTAVDFVNWNEGEPSSYDNEKCVEMYASSGYWNDAQCSYKRGYICKKSEREEKDEEVSESSTKVTWLVIILVILILAGSGCVAYFYVKKKNQDHFLPIVTRMSDTKESVDNQEQDEHAVA</sequence>
<dbReference type="InterPro" id="IPR001304">
    <property type="entry name" value="C-type_lectin-like"/>
</dbReference>
<feature type="transmembrane region" description="Helical" evidence="2">
    <location>
        <begin position="320"/>
        <end position="343"/>
    </location>
</feature>
<dbReference type="SUPFAM" id="SSF56436">
    <property type="entry name" value="C-type lectin-like"/>
    <property type="match status" value="2"/>
</dbReference>
<name>M7C8S5_CHEMY</name>
<evidence type="ECO:0000313" key="4">
    <source>
        <dbReference type="EMBL" id="EMP36987.1"/>
    </source>
</evidence>
<dbReference type="InterPro" id="IPR016187">
    <property type="entry name" value="CTDL_fold"/>
</dbReference>
<keyword evidence="2" id="KW-0812">Transmembrane</keyword>
<dbReference type="FunFam" id="3.10.100.10:FF:000025">
    <property type="entry name" value="Mannose receptor C-type 1"/>
    <property type="match status" value="1"/>
</dbReference>
<reference evidence="5" key="1">
    <citation type="journal article" date="2013" name="Nat. Genet.">
        <title>The draft genomes of soft-shell turtle and green sea turtle yield insights into the development and evolution of the turtle-specific body plan.</title>
        <authorList>
            <person name="Wang Z."/>
            <person name="Pascual-Anaya J."/>
            <person name="Zadissa A."/>
            <person name="Li W."/>
            <person name="Niimura Y."/>
            <person name="Huang Z."/>
            <person name="Li C."/>
            <person name="White S."/>
            <person name="Xiong Z."/>
            <person name="Fang D."/>
            <person name="Wang B."/>
            <person name="Ming Y."/>
            <person name="Chen Y."/>
            <person name="Zheng Y."/>
            <person name="Kuraku S."/>
            <person name="Pignatelli M."/>
            <person name="Herrero J."/>
            <person name="Beal K."/>
            <person name="Nozawa M."/>
            <person name="Li Q."/>
            <person name="Wang J."/>
            <person name="Zhang H."/>
            <person name="Yu L."/>
            <person name="Shigenobu S."/>
            <person name="Wang J."/>
            <person name="Liu J."/>
            <person name="Flicek P."/>
            <person name="Searle S."/>
            <person name="Wang J."/>
            <person name="Kuratani S."/>
            <person name="Yin Y."/>
            <person name="Aken B."/>
            <person name="Zhang G."/>
            <person name="Irie N."/>
        </authorList>
    </citation>
    <scope>NUCLEOTIDE SEQUENCE [LARGE SCALE GENOMIC DNA]</scope>
</reference>
<evidence type="ECO:0000256" key="2">
    <source>
        <dbReference type="SAM" id="Phobius"/>
    </source>
</evidence>
<dbReference type="InterPro" id="IPR050111">
    <property type="entry name" value="C-type_lectin/snaclec_domain"/>
</dbReference>
<dbReference type="CDD" id="cd00037">
    <property type="entry name" value="CLECT"/>
    <property type="match status" value="1"/>
</dbReference>
<evidence type="ECO:0000313" key="5">
    <source>
        <dbReference type="Proteomes" id="UP000031443"/>
    </source>
</evidence>
<dbReference type="EMBL" id="KB523250">
    <property type="protein sequence ID" value="EMP36987.1"/>
    <property type="molecule type" value="Genomic_DNA"/>
</dbReference>
<protein>
    <submittedName>
        <fullName evidence="4">Macrophage mannose receptor 1</fullName>
    </submittedName>
</protein>
<feature type="domain" description="C-type lectin" evidence="3">
    <location>
        <begin position="239"/>
        <end position="302"/>
    </location>
</feature>
<proteinExistence type="predicted"/>
<evidence type="ECO:0000256" key="1">
    <source>
        <dbReference type="ARBA" id="ARBA00023157"/>
    </source>
</evidence>
<feature type="domain" description="C-type lectin" evidence="3">
    <location>
        <begin position="60"/>
        <end position="195"/>
    </location>
</feature>
<keyword evidence="2" id="KW-1133">Transmembrane helix</keyword>
<keyword evidence="5" id="KW-1185">Reference proteome</keyword>
<keyword evidence="4" id="KW-0675">Receptor</keyword>
<dbReference type="Pfam" id="PF00059">
    <property type="entry name" value="Lectin_C"/>
    <property type="match status" value="2"/>
</dbReference>
<dbReference type="SMART" id="SM00034">
    <property type="entry name" value="CLECT"/>
    <property type="match status" value="2"/>
</dbReference>
<evidence type="ECO:0000259" key="3">
    <source>
        <dbReference type="PROSITE" id="PS50041"/>
    </source>
</evidence>
<keyword evidence="2" id="KW-0472">Membrane</keyword>
<dbReference type="PANTHER" id="PTHR22803">
    <property type="entry name" value="MANNOSE, PHOSPHOLIPASE, LECTIN RECEPTOR RELATED"/>
    <property type="match status" value="1"/>
</dbReference>
<dbReference type="InterPro" id="IPR016186">
    <property type="entry name" value="C-type_lectin-like/link_sf"/>
</dbReference>
<dbReference type="AlphaFoldDB" id="M7C8S5"/>
<accession>M7C8S5</accession>
<dbReference type="Proteomes" id="UP000031443">
    <property type="component" value="Unassembled WGS sequence"/>
</dbReference>
<keyword evidence="1" id="KW-1015">Disulfide bond</keyword>